<dbReference type="InterPro" id="IPR023058">
    <property type="entry name" value="PPIase_PpiC_CS"/>
</dbReference>
<dbReference type="EMBL" id="JACFXV010000063">
    <property type="protein sequence ID" value="MBA5778706.1"/>
    <property type="molecule type" value="Genomic_DNA"/>
</dbReference>
<sequence length="302" mass="32908">MIQLSFAAKSRARATGTLAAALVAAATLSASLSSVYAQEAGDVVARVGDSEVTEADLAFASQDFATQLQQLPPTQWRGVLTDIVVDMEVMANAAKAAGIDKEEDFQRQLDFLKLRALRNAYLVREVENKVTDADVKAAYDQEFENYSGEDEISASHILLKTKEEAEAAIKELEGGKDFAELAKEKSTGPSGPNGGSLGYFTRGQMVKPFEDAAFELEVGAITKQPVETQFGWHVIKVEDKRTQPAPELPAVSERIRQDLLRNRYAEVMEKLKAETKIEILEPAAEEQPQDGSEGGAQETPKN</sequence>
<protein>
    <recommendedName>
        <fullName evidence="4">Parvulin-like PPIase</fullName>
        <ecNumber evidence="3">5.2.1.8</ecNumber>
    </recommendedName>
    <alternativeName>
        <fullName evidence="6">Peptidyl-prolyl cis-trans isomerase plp</fullName>
    </alternativeName>
    <alternativeName>
        <fullName evidence="7">Rotamase plp</fullName>
    </alternativeName>
</protein>
<dbReference type="AlphaFoldDB" id="A0A839AI01"/>
<evidence type="ECO:0000259" key="11">
    <source>
        <dbReference type="PROSITE" id="PS50198"/>
    </source>
</evidence>
<reference evidence="12 13" key="1">
    <citation type="submission" date="2020-07" db="EMBL/GenBank/DDBJ databases">
        <title>Stappia sp., F7233, whole genome shotgun sequencing project.</title>
        <authorList>
            <person name="Jiang S."/>
            <person name="Liu Z.W."/>
            <person name="Du Z.J."/>
        </authorList>
    </citation>
    <scope>NUCLEOTIDE SEQUENCE [LARGE SCALE GENOMIC DNA]</scope>
    <source>
        <strain evidence="12 13">F7233</strain>
    </source>
</reference>
<dbReference type="PANTHER" id="PTHR47245">
    <property type="entry name" value="PEPTIDYLPROLYL ISOMERASE"/>
    <property type="match status" value="1"/>
</dbReference>
<evidence type="ECO:0000256" key="5">
    <source>
        <dbReference type="ARBA" id="ARBA00023110"/>
    </source>
</evidence>
<keyword evidence="5 8" id="KW-0697">Rotamase</keyword>
<evidence type="ECO:0000256" key="8">
    <source>
        <dbReference type="PROSITE-ProRule" id="PRU00278"/>
    </source>
</evidence>
<evidence type="ECO:0000256" key="10">
    <source>
        <dbReference type="SAM" id="SignalP"/>
    </source>
</evidence>
<dbReference type="InterPro" id="IPR050245">
    <property type="entry name" value="PrsA_foldase"/>
</dbReference>
<evidence type="ECO:0000256" key="3">
    <source>
        <dbReference type="ARBA" id="ARBA00013194"/>
    </source>
</evidence>
<keyword evidence="8 12" id="KW-0413">Isomerase</keyword>
<dbReference type="PANTHER" id="PTHR47245:SF2">
    <property type="entry name" value="PEPTIDYL-PROLYL CIS-TRANS ISOMERASE HP_0175-RELATED"/>
    <property type="match status" value="1"/>
</dbReference>
<proteinExistence type="inferred from homology"/>
<gene>
    <name evidence="12" type="ORF">H2509_16370</name>
</gene>
<accession>A0A839AI01</accession>
<dbReference type="EC" id="5.2.1.8" evidence="3"/>
<evidence type="ECO:0000313" key="13">
    <source>
        <dbReference type="Proteomes" id="UP000541109"/>
    </source>
</evidence>
<name>A0A839AI01_9HYPH</name>
<feature type="chain" id="PRO_5032634620" description="Parvulin-like PPIase" evidence="10">
    <location>
        <begin position="38"/>
        <end position="302"/>
    </location>
</feature>
<dbReference type="Pfam" id="PF13616">
    <property type="entry name" value="Rotamase_3"/>
    <property type="match status" value="1"/>
</dbReference>
<dbReference type="Proteomes" id="UP000541109">
    <property type="component" value="Unassembled WGS sequence"/>
</dbReference>
<evidence type="ECO:0000256" key="6">
    <source>
        <dbReference type="ARBA" id="ARBA00030642"/>
    </source>
</evidence>
<evidence type="ECO:0000256" key="1">
    <source>
        <dbReference type="ARBA" id="ARBA00000971"/>
    </source>
</evidence>
<dbReference type="PROSITE" id="PS50198">
    <property type="entry name" value="PPIC_PPIASE_2"/>
    <property type="match status" value="1"/>
</dbReference>
<evidence type="ECO:0000256" key="2">
    <source>
        <dbReference type="ARBA" id="ARBA00007656"/>
    </source>
</evidence>
<evidence type="ECO:0000256" key="7">
    <source>
        <dbReference type="ARBA" id="ARBA00031484"/>
    </source>
</evidence>
<dbReference type="GO" id="GO:0003755">
    <property type="term" value="F:peptidyl-prolyl cis-trans isomerase activity"/>
    <property type="evidence" value="ECO:0007669"/>
    <property type="project" value="UniProtKB-KW"/>
</dbReference>
<dbReference type="PROSITE" id="PS01096">
    <property type="entry name" value="PPIC_PPIASE_1"/>
    <property type="match status" value="1"/>
</dbReference>
<feature type="domain" description="PpiC" evidence="11">
    <location>
        <begin position="149"/>
        <end position="239"/>
    </location>
</feature>
<organism evidence="12 13">
    <name type="scientific">Stappia albiluteola</name>
    <dbReference type="NCBI Taxonomy" id="2758565"/>
    <lineage>
        <taxon>Bacteria</taxon>
        <taxon>Pseudomonadati</taxon>
        <taxon>Pseudomonadota</taxon>
        <taxon>Alphaproteobacteria</taxon>
        <taxon>Hyphomicrobiales</taxon>
        <taxon>Stappiaceae</taxon>
        <taxon>Stappia</taxon>
    </lineage>
</organism>
<dbReference type="InterPro" id="IPR046357">
    <property type="entry name" value="PPIase_dom_sf"/>
</dbReference>
<feature type="signal peptide" evidence="10">
    <location>
        <begin position="1"/>
        <end position="37"/>
    </location>
</feature>
<evidence type="ECO:0000313" key="12">
    <source>
        <dbReference type="EMBL" id="MBA5778706.1"/>
    </source>
</evidence>
<comment type="caution">
    <text evidence="12">The sequence shown here is derived from an EMBL/GenBank/DDBJ whole genome shotgun (WGS) entry which is preliminary data.</text>
</comment>
<keyword evidence="13" id="KW-1185">Reference proteome</keyword>
<comment type="catalytic activity">
    <reaction evidence="1">
        <text>[protein]-peptidylproline (omega=180) = [protein]-peptidylproline (omega=0)</text>
        <dbReference type="Rhea" id="RHEA:16237"/>
        <dbReference type="Rhea" id="RHEA-COMP:10747"/>
        <dbReference type="Rhea" id="RHEA-COMP:10748"/>
        <dbReference type="ChEBI" id="CHEBI:83833"/>
        <dbReference type="ChEBI" id="CHEBI:83834"/>
        <dbReference type="EC" id="5.2.1.8"/>
    </reaction>
</comment>
<dbReference type="Gene3D" id="3.10.50.40">
    <property type="match status" value="1"/>
</dbReference>
<feature type="region of interest" description="Disordered" evidence="9">
    <location>
        <begin position="279"/>
        <end position="302"/>
    </location>
</feature>
<dbReference type="InterPro" id="IPR000297">
    <property type="entry name" value="PPIase_PpiC"/>
</dbReference>
<dbReference type="RefSeq" id="WP_182167231.1">
    <property type="nucleotide sequence ID" value="NZ_JACFXV010000063.1"/>
</dbReference>
<dbReference type="SUPFAM" id="SSF54534">
    <property type="entry name" value="FKBP-like"/>
    <property type="match status" value="1"/>
</dbReference>
<comment type="similarity">
    <text evidence="2">Belongs to the PpiC/parvulin rotamase family.</text>
</comment>
<evidence type="ECO:0000256" key="9">
    <source>
        <dbReference type="SAM" id="MobiDB-lite"/>
    </source>
</evidence>
<keyword evidence="10" id="KW-0732">Signal</keyword>
<evidence type="ECO:0000256" key="4">
    <source>
        <dbReference type="ARBA" id="ARBA00018370"/>
    </source>
</evidence>